<keyword evidence="3" id="KW-1185">Reference proteome</keyword>
<dbReference type="RefSeq" id="WP_141461276.1">
    <property type="nucleotide sequence ID" value="NZ_CP038141.1"/>
</dbReference>
<dbReference type="Pfam" id="PF13503">
    <property type="entry name" value="DUF4123"/>
    <property type="match status" value="1"/>
</dbReference>
<evidence type="ECO:0000313" key="2">
    <source>
        <dbReference type="EMBL" id="QDH17380.1"/>
    </source>
</evidence>
<accession>A0A4Y6UKP9</accession>
<dbReference type="EMBL" id="CP038141">
    <property type="protein sequence ID" value="QDH17380.1"/>
    <property type="molecule type" value="Genomic_DNA"/>
</dbReference>
<sequence length="294" mass="33983">MNKLKRQIQKKIDAWPHRPIFIAMDGAQFDNLPNLLRKNKIFFKSLFLDRKPGSVGRSGPFLATIAPHQGEFFLSLPDVLNGSVFWNAQCSFDTFYRHLRTLSLVRIPSQSEEKSKTRMVVFRHFDPKTIALILPIMTLPQRARFFGPAQSLLISVPEGVLEAKRRSNWPEPEKGFLSFDQEKMNLITDAMKLRSHHKIAKFLRDTAPDQTKDMNDEALLKFVERSEEESKIFEVTTEAGKGRFAWLQLMSHEKFSKDPAIITYMKSVRHDPDLGLKHLISMTSKVHMEKNKQS</sequence>
<feature type="domain" description="DUF4123" evidence="1">
    <location>
        <begin position="22"/>
        <end position="143"/>
    </location>
</feature>
<reference evidence="2 3" key="1">
    <citation type="submission" date="2019-03" db="EMBL/GenBank/DDBJ databases">
        <title>The complete genome sequence of Swingsia samuiensis NBRC107927(T).</title>
        <authorList>
            <person name="Chua K.-O."/>
            <person name="Chan K.-G."/>
            <person name="See-Too W.-S."/>
        </authorList>
    </citation>
    <scope>NUCLEOTIDE SEQUENCE [LARGE SCALE GENOMIC DNA]</scope>
    <source>
        <strain evidence="2 3">AH83</strain>
    </source>
</reference>
<dbReference type="Proteomes" id="UP000316313">
    <property type="component" value="Chromosome"/>
</dbReference>
<evidence type="ECO:0000313" key="3">
    <source>
        <dbReference type="Proteomes" id="UP000316313"/>
    </source>
</evidence>
<dbReference type="KEGG" id="ssam:E3D00_07255"/>
<dbReference type="InterPro" id="IPR025391">
    <property type="entry name" value="DUF4123"/>
</dbReference>
<dbReference type="OrthoDB" id="7219308at2"/>
<name>A0A4Y6UKP9_9PROT</name>
<protein>
    <submittedName>
        <fullName evidence="2">DUF4123 domain-containing protein</fullName>
    </submittedName>
</protein>
<dbReference type="AlphaFoldDB" id="A0A4Y6UKP9"/>
<proteinExistence type="predicted"/>
<organism evidence="2 3">
    <name type="scientific">Swingsia samuiensis</name>
    <dbReference type="NCBI Taxonomy" id="1293412"/>
    <lineage>
        <taxon>Bacteria</taxon>
        <taxon>Pseudomonadati</taxon>
        <taxon>Pseudomonadota</taxon>
        <taxon>Alphaproteobacteria</taxon>
        <taxon>Acetobacterales</taxon>
        <taxon>Acetobacteraceae</taxon>
        <taxon>Swingsia</taxon>
    </lineage>
</organism>
<evidence type="ECO:0000259" key="1">
    <source>
        <dbReference type="Pfam" id="PF13503"/>
    </source>
</evidence>
<gene>
    <name evidence="2" type="ORF">E3D00_07255</name>
</gene>